<dbReference type="STRING" id="436010.A0A165YY60"/>
<dbReference type="InterPro" id="IPR027417">
    <property type="entry name" value="P-loop_NTPase"/>
</dbReference>
<dbReference type="Proteomes" id="UP000076532">
    <property type="component" value="Unassembled WGS sequence"/>
</dbReference>
<accession>A0A165YY60</accession>
<protein>
    <submittedName>
        <fullName evidence="2">Uncharacterized protein</fullName>
    </submittedName>
</protein>
<dbReference type="OrthoDB" id="3247165at2759"/>
<feature type="compositionally biased region" description="Basic and acidic residues" evidence="1">
    <location>
        <begin position="418"/>
        <end position="427"/>
    </location>
</feature>
<name>A0A165YY60_9AGAM</name>
<feature type="compositionally biased region" description="Polar residues" evidence="1">
    <location>
        <begin position="384"/>
        <end position="401"/>
    </location>
</feature>
<reference evidence="2 3" key="1">
    <citation type="journal article" date="2016" name="Mol. Biol. Evol.">
        <title>Comparative Genomics of Early-Diverging Mushroom-Forming Fungi Provides Insights into the Origins of Lignocellulose Decay Capabilities.</title>
        <authorList>
            <person name="Nagy L.G."/>
            <person name="Riley R."/>
            <person name="Tritt A."/>
            <person name="Adam C."/>
            <person name="Daum C."/>
            <person name="Floudas D."/>
            <person name="Sun H."/>
            <person name="Yadav J.S."/>
            <person name="Pangilinan J."/>
            <person name="Larsson K.H."/>
            <person name="Matsuura K."/>
            <person name="Barry K."/>
            <person name="Labutti K."/>
            <person name="Kuo R."/>
            <person name="Ohm R.A."/>
            <person name="Bhattacharya S.S."/>
            <person name="Shirouzu T."/>
            <person name="Yoshinaga Y."/>
            <person name="Martin F.M."/>
            <person name="Grigoriev I.V."/>
            <person name="Hibbett D.S."/>
        </authorList>
    </citation>
    <scope>NUCLEOTIDE SEQUENCE [LARGE SCALE GENOMIC DNA]</scope>
    <source>
        <strain evidence="2 3">CBS 109695</strain>
    </source>
</reference>
<evidence type="ECO:0000313" key="2">
    <source>
        <dbReference type="EMBL" id="KZP10041.1"/>
    </source>
</evidence>
<evidence type="ECO:0000256" key="1">
    <source>
        <dbReference type="SAM" id="MobiDB-lite"/>
    </source>
</evidence>
<evidence type="ECO:0000313" key="3">
    <source>
        <dbReference type="Proteomes" id="UP000076532"/>
    </source>
</evidence>
<proteinExistence type="predicted"/>
<dbReference type="SUPFAM" id="SSF52540">
    <property type="entry name" value="P-loop containing nucleoside triphosphate hydrolases"/>
    <property type="match status" value="1"/>
</dbReference>
<feature type="region of interest" description="Disordered" evidence="1">
    <location>
        <begin position="375"/>
        <end position="433"/>
    </location>
</feature>
<sequence>MCYAACTDADIAFLNTRVAGRGKNQPKLARKNFRNVPIITAYNLSKDTVNALGSKRFAEDHKEELVSFYSHDHFKRVEKDTTTKSGRRAVKGVRNVRRKNSTIPIDQQEQIWDLWPSSTDHIAGRLDLCRGMPVMLRYNEATECGVTKGAEAIVVGWHSSEMRENRPILDTVFVQLSNPAKDVQLEGLPVNVIPITRKTEDVLVVLGNGESISITRNQVPLLLNFSMTDYSAQGRTRPYNVVDLQNCRDHLSYYVALSRSATAEGTIIVQHFDSRKIREGISGWLRQEFRELELLDEITKMRYENTLPVEVRGNTQILLIKSFQKWKGVDFVPVNTHPSLAWSINQPMHTMPDEEGTTWYTVEQKKKRSTAEIKRAASKRDSMQRTYKQALGSTQVPLSDVTSKRKASEMDAVDDSERDAKRSKQDGSEVPDGSNNLIGFDWDRLNWSCAYDALFGILGSIWTIKPKKWTTVLRAMNPLMKELARGFQQISVGVVKPAVARNRVRKLLHSARPVSYPYGQTGCGTQELSEDMLVGTGGERINCGDERDVSTQAAVDNVQDGVFARICAECGGDVYRSMPFKGPVKLISCGLESHNILIKDALVIKSTEVANLCRLTLRGVIYYKDYHFMSRFWDTHGNVWFHNGKAARGAWVKEVDDGMMSEDK</sequence>
<organism evidence="2 3">
    <name type="scientific">Athelia psychrophila</name>
    <dbReference type="NCBI Taxonomy" id="1759441"/>
    <lineage>
        <taxon>Eukaryota</taxon>
        <taxon>Fungi</taxon>
        <taxon>Dikarya</taxon>
        <taxon>Basidiomycota</taxon>
        <taxon>Agaricomycotina</taxon>
        <taxon>Agaricomycetes</taxon>
        <taxon>Agaricomycetidae</taxon>
        <taxon>Atheliales</taxon>
        <taxon>Atheliaceae</taxon>
        <taxon>Athelia</taxon>
    </lineage>
</organism>
<keyword evidence="3" id="KW-1185">Reference proteome</keyword>
<dbReference type="AlphaFoldDB" id="A0A165YY60"/>
<dbReference type="EMBL" id="KV417687">
    <property type="protein sequence ID" value="KZP10041.1"/>
    <property type="molecule type" value="Genomic_DNA"/>
</dbReference>
<gene>
    <name evidence="2" type="ORF">FIBSPDRAFT_759033</name>
</gene>